<evidence type="ECO:0000313" key="1">
    <source>
        <dbReference type="EMBL" id="MED6140200.1"/>
    </source>
</evidence>
<accession>A0ABU6SV80</accession>
<gene>
    <name evidence="1" type="ORF">PIB30_090863</name>
</gene>
<comment type="caution">
    <text evidence="1">The sequence shown here is derived from an EMBL/GenBank/DDBJ whole genome shotgun (WGS) entry which is preliminary data.</text>
</comment>
<name>A0ABU6SV80_9FABA</name>
<dbReference type="Proteomes" id="UP001341840">
    <property type="component" value="Unassembled WGS sequence"/>
</dbReference>
<reference evidence="1 2" key="1">
    <citation type="journal article" date="2023" name="Plants (Basel)">
        <title>Bridging the Gap: Combining Genomics and Transcriptomics Approaches to Understand Stylosanthes scabra, an Orphan Legume from the Brazilian Caatinga.</title>
        <authorList>
            <person name="Ferreira-Neto J.R.C."/>
            <person name="da Silva M.D."/>
            <person name="Binneck E."/>
            <person name="de Melo N.F."/>
            <person name="da Silva R.H."/>
            <person name="de Melo A.L.T.M."/>
            <person name="Pandolfi V."/>
            <person name="Bustamante F.O."/>
            <person name="Brasileiro-Vidal A.C."/>
            <person name="Benko-Iseppon A.M."/>
        </authorList>
    </citation>
    <scope>NUCLEOTIDE SEQUENCE [LARGE SCALE GENOMIC DNA]</scope>
    <source>
        <tissue evidence="1">Leaves</tissue>
    </source>
</reference>
<organism evidence="1 2">
    <name type="scientific">Stylosanthes scabra</name>
    <dbReference type="NCBI Taxonomy" id="79078"/>
    <lineage>
        <taxon>Eukaryota</taxon>
        <taxon>Viridiplantae</taxon>
        <taxon>Streptophyta</taxon>
        <taxon>Embryophyta</taxon>
        <taxon>Tracheophyta</taxon>
        <taxon>Spermatophyta</taxon>
        <taxon>Magnoliopsida</taxon>
        <taxon>eudicotyledons</taxon>
        <taxon>Gunneridae</taxon>
        <taxon>Pentapetalae</taxon>
        <taxon>rosids</taxon>
        <taxon>fabids</taxon>
        <taxon>Fabales</taxon>
        <taxon>Fabaceae</taxon>
        <taxon>Papilionoideae</taxon>
        <taxon>50 kb inversion clade</taxon>
        <taxon>dalbergioids sensu lato</taxon>
        <taxon>Dalbergieae</taxon>
        <taxon>Pterocarpus clade</taxon>
        <taxon>Stylosanthes</taxon>
    </lineage>
</organism>
<protein>
    <submittedName>
        <fullName evidence="1">Uncharacterized protein</fullName>
    </submittedName>
</protein>
<sequence>MTSTSKRRRGKAPAADFDEYRFKSLYHEELFQDDVASKDIIPETRFRLGEGQYPKIQHQINLRGKKRLRKPPKEVGCSLVQEFYTNARLSPGEKTSRYPYKIGDAQHG</sequence>
<proteinExistence type="predicted"/>
<evidence type="ECO:0000313" key="2">
    <source>
        <dbReference type="Proteomes" id="UP001341840"/>
    </source>
</evidence>
<keyword evidence="2" id="KW-1185">Reference proteome</keyword>
<dbReference type="EMBL" id="JASCZI010062195">
    <property type="protein sequence ID" value="MED6140200.1"/>
    <property type="molecule type" value="Genomic_DNA"/>
</dbReference>